<dbReference type="AlphaFoldDB" id="A0AA43TVM0"/>
<accession>A0AA43TVM0</accession>
<protein>
    <submittedName>
        <fullName evidence="2">Uncharacterized protein</fullName>
    </submittedName>
</protein>
<comment type="caution">
    <text evidence="2">The sequence shown here is derived from an EMBL/GenBank/DDBJ whole genome shotgun (WGS) entry which is preliminary data.</text>
</comment>
<name>A0AA43TVM0_9LECA</name>
<evidence type="ECO:0000256" key="1">
    <source>
        <dbReference type="SAM" id="MobiDB-lite"/>
    </source>
</evidence>
<feature type="region of interest" description="Disordered" evidence="1">
    <location>
        <begin position="121"/>
        <end position="165"/>
    </location>
</feature>
<evidence type="ECO:0000313" key="3">
    <source>
        <dbReference type="Proteomes" id="UP001161017"/>
    </source>
</evidence>
<reference evidence="2" key="1">
    <citation type="journal article" date="2023" name="Genome Biol. Evol.">
        <title>First Whole Genome Sequence and Flow Cytometry Genome Size Data for the Lichen-Forming Fungus Ramalina farinacea (Ascomycota).</title>
        <authorList>
            <person name="Llewellyn T."/>
            <person name="Mian S."/>
            <person name="Hill R."/>
            <person name="Leitch I.J."/>
            <person name="Gaya E."/>
        </authorList>
    </citation>
    <scope>NUCLEOTIDE SEQUENCE</scope>
    <source>
        <strain evidence="2">LIQ254RAFAR</strain>
    </source>
</reference>
<dbReference type="EMBL" id="JAPUFD010000010">
    <property type="protein sequence ID" value="MDI1489569.1"/>
    <property type="molecule type" value="Genomic_DNA"/>
</dbReference>
<evidence type="ECO:0000313" key="2">
    <source>
        <dbReference type="EMBL" id="MDI1489569.1"/>
    </source>
</evidence>
<organism evidence="2 3">
    <name type="scientific">Ramalina farinacea</name>
    <dbReference type="NCBI Taxonomy" id="258253"/>
    <lineage>
        <taxon>Eukaryota</taxon>
        <taxon>Fungi</taxon>
        <taxon>Dikarya</taxon>
        <taxon>Ascomycota</taxon>
        <taxon>Pezizomycotina</taxon>
        <taxon>Lecanoromycetes</taxon>
        <taxon>OSLEUM clade</taxon>
        <taxon>Lecanoromycetidae</taxon>
        <taxon>Lecanorales</taxon>
        <taxon>Lecanorineae</taxon>
        <taxon>Ramalinaceae</taxon>
        <taxon>Ramalina</taxon>
    </lineage>
</organism>
<keyword evidence="3" id="KW-1185">Reference proteome</keyword>
<dbReference type="Proteomes" id="UP001161017">
    <property type="component" value="Unassembled WGS sequence"/>
</dbReference>
<sequence>MTGIRYSPSHKRNVAFAPLPTFSRSPYDDETLVMRAFTKHCSHCSRCANPYDSYRRYGSTQMCSKGRQRALDVSQYLFNKSGQAFSVVDLDKGVRMQVEIPSDCNVVRELLRAVERGMDVSRPAPSVRSYRASTPEYEEDVAYASSPSSTTSNRYAFPSPKEMPRSTYSTTAGYSKYAQAPTSSSYAYRPKRSSTYYTVAPGSSGPRPVPSQSSRYATYYDDEDYYYR</sequence>
<feature type="compositionally biased region" description="Polar residues" evidence="1">
    <location>
        <begin position="145"/>
        <end position="154"/>
    </location>
</feature>
<feature type="region of interest" description="Disordered" evidence="1">
    <location>
        <begin position="196"/>
        <end position="223"/>
    </location>
</feature>
<proteinExistence type="predicted"/>
<gene>
    <name evidence="2" type="ORF">OHK93_000766</name>
</gene>